<dbReference type="GeneID" id="59376843"/>
<dbReference type="VEuPathDB" id="FungiDB:PC9H_007025"/>
<protein>
    <submittedName>
        <fullName evidence="2">Uncharacterized protein</fullName>
    </submittedName>
</protein>
<evidence type="ECO:0000313" key="3">
    <source>
        <dbReference type="Proteomes" id="UP000623687"/>
    </source>
</evidence>
<dbReference type="OrthoDB" id="3269456at2759"/>
<proteinExistence type="predicted"/>
<comment type="caution">
    <text evidence="2">The sequence shown here is derived from an EMBL/GenBank/DDBJ whole genome shotgun (WGS) entry which is preliminary data.</text>
</comment>
<gene>
    <name evidence="2" type="ORF">PC9H_007025</name>
</gene>
<keyword evidence="3" id="KW-1185">Reference proteome</keyword>
<evidence type="ECO:0000313" key="2">
    <source>
        <dbReference type="EMBL" id="KAF7427809.1"/>
    </source>
</evidence>
<evidence type="ECO:0000256" key="1">
    <source>
        <dbReference type="SAM" id="MobiDB-lite"/>
    </source>
</evidence>
<feature type="region of interest" description="Disordered" evidence="1">
    <location>
        <begin position="195"/>
        <end position="226"/>
    </location>
</feature>
<name>A0A8H6ZSM9_PLEOS</name>
<accession>A0A8H6ZSM9</accession>
<organism evidence="2 3">
    <name type="scientific">Pleurotus ostreatus</name>
    <name type="common">Oyster mushroom</name>
    <name type="synonym">White-rot fungus</name>
    <dbReference type="NCBI Taxonomy" id="5322"/>
    <lineage>
        <taxon>Eukaryota</taxon>
        <taxon>Fungi</taxon>
        <taxon>Dikarya</taxon>
        <taxon>Basidiomycota</taxon>
        <taxon>Agaricomycotina</taxon>
        <taxon>Agaricomycetes</taxon>
        <taxon>Agaricomycetidae</taxon>
        <taxon>Agaricales</taxon>
        <taxon>Pleurotineae</taxon>
        <taxon>Pleurotaceae</taxon>
        <taxon>Pleurotus</taxon>
    </lineage>
</organism>
<dbReference type="Proteomes" id="UP000623687">
    <property type="component" value="Unassembled WGS sequence"/>
</dbReference>
<dbReference type="RefSeq" id="XP_036630181.1">
    <property type="nucleotide sequence ID" value="XM_036776561.1"/>
</dbReference>
<dbReference type="EMBL" id="JACETU010000005">
    <property type="protein sequence ID" value="KAF7427809.1"/>
    <property type="molecule type" value="Genomic_DNA"/>
</dbReference>
<dbReference type="AlphaFoldDB" id="A0A8H6ZSM9"/>
<sequence length="226" mass="24486">MFSRYTPNAKLLPCPEFLGKEGGNQQEDSEHLTIMASNRFFTPAKQSTGLEVVDINAEIDPRGILSKVDHTKFLHTEDNTVEYYIIANEENGTRQALICIDDLKPNAPQIGDIVEIQASMTCIPNKGNFTVKLLLRSIMLLDGELTTDATTARTLAPAPTIVPAVKRLKRCNPYAGSSGTGKVGLQPYARIDAQSEGTNEGRGGHADGFQEGQSGALGDTFMDEQA</sequence>
<reference evidence="2" key="1">
    <citation type="submission" date="2019-07" db="EMBL/GenBank/DDBJ databases">
        <authorList>
            <person name="Palmer J.M."/>
        </authorList>
    </citation>
    <scope>NUCLEOTIDE SEQUENCE</scope>
    <source>
        <strain evidence="2">PC9</strain>
    </source>
</reference>